<dbReference type="VEuPathDB" id="MicrosporidiaDB:THOM_2620"/>
<dbReference type="OrthoDB" id="10605753at2759"/>
<protein>
    <submittedName>
        <fullName evidence="1">Putative LRR containing protein</fullName>
    </submittedName>
</protein>
<reference evidence="1 2" key="1">
    <citation type="journal article" date="2012" name="PLoS Pathog.">
        <title>The genome of the obligate intracellular parasite Trachipleistophora hominis: new insights into microsporidian genome dynamics and reductive evolution.</title>
        <authorList>
            <person name="Heinz E."/>
            <person name="Williams T.A."/>
            <person name="Nakjang S."/>
            <person name="Noel C.J."/>
            <person name="Swan D.C."/>
            <person name="Goldberg A.V."/>
            <person name="Harris S.R."/>
            <person name="Weinmaier T."/>
            <person name="Markert S."/>
            <person name="Becher D."/>
            <person name="Bernhardt J."/>
            <person name="Dagan T."/>
            <person name="Hacker C."/>
            <person name="Lucocq J.M."/>
            <person name="Schweder T."/>
            <person name="Rattei T."/>
            <person name="Hall N."/>
            <person name="Hirt R.P."/>
            <person name="Embley T.M."/>
        </authorList>
    </citation>
    <scope>NUCLEOTIDE SEQUENCE [LARGE SCALE GENOMIC DNA]</scope>
</reference>
<sequence length="135" mass="15655">MVYRCYSTFKALEKAKSCSAIHESVTCPEDKILQEIDKKISETRSNTSIGYKVIILPISKQLYEKLSCSSWTSETKFSIDEMCDLLVMLPHFIEKGSLVAFLMFKNLLNDESLYLKLEKIFIAKSKHPKKIFFLR</sequence>
<organism evidence="1 2">
    <name type="scientific">Trachipleistophora hominis</name>
    <name type="common">Microsporidian parasite</name>
    <dbReference type="NCBI Taxonomy" id="72359"/>
    <lineage>
        <taxon>Eukaryota</taxon>
        <taxon>Fungi</taxon>
        <taxon>Fungi incertae sedis</taxon>
        <taxon>Microsporidia</taxon>
        <taxon>Pleistophoridae</taxon>
        <taxon>Trachipleistophora</taxon>
    </lineage>
</organism>
<dbReference type="InParanoid" id="L7JTR0"/>
<dbReference type="AlphaFoldDB" id="L7JTR0"/>
<dbReference type="EMBL" id="JH994040">
    <property type="protein sequence ID" value="ELQ74441.1"/>
    <property type="molecule type" value="Genomic_DNA"/>
</dbReference>
<accession>L7JTR0</accession>
<name>L7JTR0_TRAHO</name>
<proteinExistence type="predicted"/>
<dbReference type="HOGENOM" id="CLU_1887214_0_0_1"/>
<dbReference type="Proteomes" id="UP000011185">
    <property type="component" value="Unassembled WGS sequence"/>
</dbReference>
<evidence type="ECO:0000313" key="1">
    <source>
        <dbReference type="EMBL" id="ELQ74441.1"/>
    </source>
</evidence>
<gene>
    <name evidence="1" type="ORF">THOM_2620</name>
</gene>
<evidence type="ECO:0000313" key="2">
    <source>
        <dbReference type="Proteomes" id="UP000011185"/>
    </source>
</evidence>
<keyword evidence="2" id="KW-1185">Reference proteome</keyword>